<keyword evidence="3" id="KW-0560">Oxidoreductase</keyword>
<dbReference type="InterPro" id="IPR013149">
    <property type="entry name" value="ADH-like_C"/>
</dbReference>
<dbReference type="InterPro" id="IPR050129">
    <property type="entry name" value="Zn_alcohol_dh"/>
</dbReference>
<proteinExistence type="inferred from homology"/>
<keyword evidence="2 4" id="KW-0862">Zinc</keyword>
<feature type="domain" description="Alcohol dehydrogenase-like C-terminal" evidence="5">
    <location>
        <begin position="187"/>
        <end position="319"/>
    </location>
</feature>
<dbReference type="PANTHER" id="PTHR43401">
    <property type="entry name" value="L-THREONINE 3-DEHYDROGENASE"/>
    <property type="match status" value="1"/>
</dbReference>
<sequence>MKGKIAVMNQPGELTVKEYTLPKAEEGSVLAKILRTNVCGSEVHIWKGTDPSETSGLLGHEMVGEIMDLGTDVYTDNAGTPIKVGDRISALYYLTCGRCYYCTNHQAHLCENAHNFYSKLPDEYPHFHKTFATHYYIHPDQHFYKVPDNIPDSVAASANCAISQVYFGIEKANLKYGNSIVIQGAGGLGLNASALAKEFGAKTIVIDSVQNRLEMAKRFGADYVIDMNEYDTVEKRSALVYELTNGRGADIAMELTGVAPAFNEGLHLIRIGGQYVSIGNLAEGSIPFDPSLPIKKSIQIISLSRYDPQYLNKSLQFLSENIDKYPFEEIVGKPFKFEELETALNKSVSREITRASIIMN</sequence>
<feature type="domain" description="Alcohol dehydrogenase-like N-terminal" evidence="6">
    <location>
        <begin position="26"/>
        <end position="148"/>
    </location>
</feature>
<keyword evidence="1 4" id="KW-0479">Metal-binding</keyword>
<evidence type="ECO:0000259" key="5">
    <source>
        <dbReference type="Pfam" id="PF00107"/>
    </source>
</evidence>
<evidence type="ECO:0000256" key="2">
    <source>
        <dbReference type="ARBA" id="ARBA00022833"/>
    </source>
</evidence>
<name>A0ABW3NEE3_9BACI</name>
<evidence type="ECO:0000259" key="6">
    <source>
        <dbReference type="Pfam" id="PF08240"/>
    </source>
</evidence>
<dbReference type="Proteomes" id="UP001597041">
    <property type="component" value="Unassembled WGS sequence"/>
</dbReference>
<evidence type="ECO:0000313" key="7">
    <source>
        <dbReference type="EMBL" id="MFD1066001.1"/>
    </source>
</evidence>
<comment type="caution">
    <text evidence="7">The sequence shown here is derived from an EMBL/GenBank/DDBJ whole genome shotgun (WGS) entry which is preliminary data.</text>
</comment>
<evidence type="ECO:0000313" key="8">
    <source>
        <dbReference type="Proteomes" id="UP001597041"/>
    </source>
</evidence>
<dbReference type="PROSITE" id="PS00059">
    <property type="entry name" value="ADH_ZINC"/>
    <property type="match status" value="1"/>
</dbReference>
<dbReference type="SUPFAM" id="SSF50129">
    <property type="entry name" value="GroES-like"/>
    <property type="match status" value="1"/>
</dbReference>
<dbReference type="InterPro" id="IPR013154">
    <property type="entry name" value="ADH-like_N"/>
</dbReference>
<accession>A0ABW3NEE3</accession>
<dbReference type="CDD" id="cd08231">
    <property type="entry name" value="MDR_TM0436_like"/>
    <property type="match status" value="1"/>
</dbReference>
<organism evidence="7 8">
    <name type="scientific">Oceanobacillus locisalsi</name>
    <dbReference type="NCBI Taxonomy" id="546107"/>
    <lineage>
        <taxon>Bacteria</taxon>
        <taxon>Bacillati</taxon>
        <taxon>Bacillota</taxon>
        <taxon>Bacilli</taxon>
        <taxon>Bacillales</taxon>
        <taxon>Bacillaceae</taxon>
        <taxon>Oceanobacillus</taxon>
    </lineage>
</organism>
<evidence type="ECO:0000256" key="1">
    <source>
        <dbReference type="ARBA" id="ARBA00022723"/>
    </source>
</evidence>
<protein>
    <submittedName>
        <fullName evidence="7">Zinc-binding dehydrogenase</fullName>
    </submittedName>
</protein>
<dbReference type="EMBL" id="JBHTKK010000008">
    <property type="protein sequence ID" value="MFD1066001.1"/>
    <property type="molecule type" value="Genomic_DNA"/>
</dbReference>
<dbReference type="InterPro" id="IPR036291">
    <property type="entry name" value="NAD(P)-bd_dom_sf"/>
</dbReference>
<evidence type="ECO:0000256" key="3">
    <source>
        <dbReference type="ARBA" id="ARBA00023002"/>
    </source>
</evidence>
<keyword evidence="8" id="KW-1185">Reference proteome</keyword>
<dbReference type="SUPFAM" id="SSF51735">
    <property type="entry name" value="NAD(P)-binding Rossmann-fold domains"/>
    <property type="match status" value="1"/>
</dbReference>
<dbReference type="InterPro" id="IPR011032">
    <property type="entry name" value="GroES-like_sf"/>
</dbReference>
<dbReference type="InterPro" id="IPR002328">
    <property type="entry name" value="ADH_Zn_CS"/>
</dbReference>
<dbReference type="Pfam" id="PF08240">
    <property type="entry name" value="ADH_N"/>
    <property type="match status" value="1"/>
</dbReference>
<dbReference type="Pfam" id="PF00107">
    <property type="entry name" value="ADH_zinc_N"/>
    <property type="match status" value="1"/>
</dbReference>
<reference evidence="8" key="1">
    <citation type="journal article" date="2019" name="Int. J. Syst. Evol. Microbiol.">
        <title>The Global Catalogue of Microorganisms (GCM) 10K type strain sequencing project: providing services to taxonomists for standard genome sequencing and annotation.</title>
        <authorList>
            <consortium name="The Broad Institute Genomics Platform"/>
            <consortium name="The Broad Institute Genome Sequencing Center for Infectious Disease"/>
            <person name="Wu L."/>
            <person name="Ma J."/>
        </authorList>
    </citation>
    <scope>NUCLEOTIDE SEQUENCE [LARGE SCALE GENOMIC DNA]</scope>
    <source>
        <strain evidence="8">CCUG 56608</strain>
    </source>
</reference>
<comment type="cofactor">
    <cofactor evidence="4">
        <name>Zn(2+)</name>
        <dbReference type="ChEBI" id="CHEBI:29105"/>
    </cofactor>
</comment>
<gene>
    <name evidence="7" type="ORF">ACFQ19_08185</name>
</gene>
<dbReference type="Gene3D" id="3.90.180.10">
    <property type="entry name" value="Medium-chain alcohol dehydrogenases, catalytic domain"/>
    <property type="match status" value="1"/>
</dbReference>
<comment type="similarity">
    <text evidence="4">Belongs to the zinc-containing alcohol dehydrogenase family.</text>
</comment>
<dbReference type="RefSeq" id="WP_379591592.1">
    <property type="nucleotide sequence ID" value="NZ_JBHTKK010000008.1"/>
</dbReference>
<evidence type="ECO:0000256" key="4">
    <source>
        <dbReference type="RuleBase" id="RU361277"/>
    </source>
</evidence>
<dbReference type="PANTHER" id="PTHR43401:SF2">
    <property type="entry name" value="L-THREONINE 3-DEHYDROGENASE"/>
    <property type="match status" value="1"/>
</dbReference>